<accession>A0A7S4UG42</accession>
<feature type="compositionally biased region" description="Polar residues" evidence="1">
    <location>
        <begin position="256"/>
        <end position="294"/>
    </location>
</feature>
<protein>
    <submittedName>
        <fullName evidence="2">Uncharacterized protein</fullName>
    </submittedName>
</protein>
<proteinExistence type="predicted"/>
<organism evidence="2">
    <name type="scientific">Alexandrium monilatum</name>
    <dbReference type="NCBI Taxonomy" id="311494"/>
    <lineage>
        <taxon>Eukaryota</taxon>
        <taxon>Sar</taxon>
        <taxon>Alveolata</taxon>
        <taxon>Dinophyceae</taxon>
        <taxon>Gonyaulacales</taxon>
        <taxon>Pyrocystaceae</taxon>
        <taxon>Alexandrium</taxon>
    </lineage>
</organism>
<sequence length="303" mass="32970">MWRQAPAEPERCRLAFPAEPCGEGITVEAFTAVAGTQLDLKAGVEHYNLTLQRTKGPPVRVCLRVRRLGVGAAAAPEHDPAEVAHGLPPPRTPILGAFRRLPASPHTRRHVKEDLASEQPRAFLDRPARPRQRISGPEAAVIRPLPHLTEALRHPQQRGNLAWSEPEMSARRTTDDLDKLAKQETTQGWQSSSESLSERLAAVAARRTNSGTRMLCLGEGPSPPLVTETPRRRVTRTRNRSGEAHLLTPSLESVRMQATSCRHGSISSEVNSVTPSGDSSRNEPGTVSRRSPSNEVDGGPPSA</sequence>
<reference evidence="2" key="1">
    <citation type="submission" date="2021-01" db="EMBL/GenBank/DDBJ databases">
        <authorList>
            <person name="Corre E."/>
            <person name="Pelletier E."/>
            <person name="Niang G."/>
            <person name="Scheremetjew M."/>
            <person name="Finn R."/>
            <person name="Kale V."/>
            <person name="Holt S."/>
            <person name="Cochrane G."/>
            <person name="Meng A."/>
            <person name="Brown T."/>
            <person name="Cohen L."/>
        </authorList>
    </citation>
    <scope>NUCLEOTIDE SEQUENCE</scope>
    <source>
        <strain evidence="2">CCMP3105</strain>
    </source>
</reference>
<name>A0A7S4UG42_9DINO</name>
<feature type="region of interest" description="Disordered" evidence="1">
    <location>
        <begin position="213"/>
        <end position="303"/>
    </location>
</feature>
<dbReference type="EMBL" id="HBNR01005479">
    <property type="protein sequence ID" value="CAE4564039.1"/>
    <property type="molecule type" value="Transcribed_RNA"/>
</dbReference>
<evidence type="ECO:0000256" key="1">
    <source>
        <dbReference type="SAM" id="MobiDB-lite"/>
    </source>
</evidence>
<evidence type="ECO:0000313" key="2">
    <source>
        <dbReference type="EMBL" id="CAE4564039.1"/>
    </source>
</evidence>
<gene>
    <name evidence="2" type="ORF">AMON00008_LOCUS3658</name>
</gene>
<dbReference type="AlphaFoldDB" id="A0A7S4UG42"/>